<accession>A0A3A4R7T8</accession>
<dbReference type="AlphaFoldDB" id="A0A3A4R7T8"/>
<dbReference type="Pfam" id="PF07589">
    <property type="entry name" value="PEP-CTERM"/>
    <property type="match status" value="1"/>
</dbReference>
<evidence type="ECO:0000313" key="3">
    <source>
        <dbReference type="Proteomes" id="UP000266426"/>
    </source>
</evidence>
<reference evidence="2 3" key="1">
    <citation type="journal article" date="2017" name="ISME J.">
        <title>Energy and carbon metabolisms in a deep terrestrial subsurface fluid microbial community.</title>
        <authorList>
            <person name="Momper L."/>
            <person name="Jungbluth S.P."/>
            <person name="Lee M.D."/>
            <person name="Amend J.P."/>
        </authorList>
    </citation>
    <scope>NUCLEOTIDE SEQUENCE [LARGE SCALE GENOMIC DNA]</scope>
    <source>
        <strain evidence="2">SURF_26</strain>
    </source>
</reference>
<proteinExistence type="predicted"/>
<dbReference type="PROSITE" id="PS51841">
    <property type="entry name" value="LTD"/>
    <property type="match status" value="1"/>
</dbReference>
<gene>
    <name evidence="2" type="ORF">C4541_03820</name>
</gene>
<dbReference type="InterPro" id="IPR013424">
    <property type="entry name" value="Ice-binding_C"/>
</dbReference>
<sequence>MNILYKRYLYNKINTIKWRLIAMAIKKRDIISVFTLIFSLLFASSSFSATKVVLNEVFYDPAGGTLGQWIELHNITGDELNLSLEPLTLEISSSTSWMSGTALSFVINDLIIAPNSSMLISNSGADLGGGIFADVVLNSDPLFSLPSGIFSARGIRVKLNGSIEDAILFGKVDGSSTNMAALDPTGYYGGGGSVTSVPIVAGAPEGYALTRTNYVDTNMPGDWMVSAVPSPQGGGVFAVPEPGSMMVFCFGMLICKALIRRK</sequence>
<comment type="caution">
    <text evidence="2">The sequence shown here is derived from an EMBL/GenBank/DDBJ whole genome shotgun (WGS) entry which is preliminary data.</text>
</comment>
<name>A0A3A4R7T8_9BACT</name>
<feature type="domain" description="LTD" evidence="1">
    <location>
        <begin position="43"/>
        <end position="211"/>
    </location>
</feature>
<dbReference type="Proteomes" id="UP000266426">
    <property type="component" value="Unassembled WGS sequence"/>
</dbReference>
<evidence type="ECO:0000313" key="2">
    <source>
        <dbReference type="EMBL" id="RJP60506.1"/>
    </source>
</evidence>
<dbReference type="InterPro" id="IPR001322">
    <property type="entry name" value="Lamin_tail_dom"/>
</dbReference>
<protein>
    <submittedName>
        <fullName evidence="2">PEP-CTERM sorting domain-containing protein</fullName>
    </submittedName>
</protein>
<evidence type="ECO:0000259" key="1">
    <source>
        <dbReference type="PROSITE" id="PS51841"/>
    </source>
</evidence>
<organism evidence="2 3">
    <name type="scientific">Candidatus Auribacter fodinae</name>
    <dbReference type="NCBI Taxonomy" id="2093366"/>
    <lineage>
        <taxon>Bacteria</taxon>
        <taxon>Pseudomonadati</taxon>
        <taxon>Candidatus Auribacterota</taxon>
        <taxon>Candidatus Auribacteria</taxon>
        <taxon>Candidatus Auribacterales</taxon>
        <taxon>Candidatus Auribacteraceae</taxon>
        <taxon>Candidatus Auribacter</taxon>
    </lineage>
</organism>
<dbReference type="EMBL" id="QZJZ01000028">
    <property type="protein sequence ID" value="RJP60506.1"/>
    <property type="molecule type" value="Genomic_DNA"/>
</dbReference>